<evidence type="ECO:0000313" key="2">
    <source>
        <dbReference type="EMBL" id="GAA5099561.1"/>
    </source>
</evidence>
<organism evidence="2 3">
    <name type="scientific">Wohlfahrtiimonas larvae</name>
    <dbReference type="NCBI Taxonomy" id="1157986"/>
    <lineage>
        <taxon>Bacteria</taxon>
        <taxon>Pseudomonadati</taxon>
        <taxon>Pseudomonadota</taxon>
        <taxon>Gammaproteobacteria</taxon>
        <taxon>Cardiobacteriales</taxon>
        <taxon>Ignatzschineriaceae</taxon>
        <taxon>Wohlfahrtiimonas</taxon>
    </lineage>
</organism>
<dbReference type="PANTHER" id="PTHR43035">
    <property type="entry name" value="FATTY ACID REPRESSION MUTANT PROTEIN 2-RELATED"/>
    <property type="match status" value="1"/>
</dbReference>
<dbReference type="InterPro" id="IPR029479">
    <property type="entry name" value="Nitroreductase"/>
</dbReference>
<feature type="domain" description="Nitroreductase" evidence="1">
    <location>
        <begin position="9"/>
        <end position="176"/>
    </location>
</feature>
<dbReference type="SUPFAM" id="SSF55469">
    <property type="entry name" value="FMN-dependent nitroreductase-like"/>
    <property type="match status" value="1"/>
</dbReference>
<dbReference type="CDD" id="cd02140">
    <property type="entry name" value="Frm2-like"/>
    <property type="match status" value="1"/>
</dbReference>
<sequence>MSNFQNLLEKRRTIYQLGKNMDLSKDEIASMIKKAVSEAPSAFHSQSSRIVILFGDEHTKVWDMTEAQLRQIVPADQFEPTKARIDGFRAAFGTVLFFEDQNVVKGLQEQFPLYAANFPKWSQESTAIAQYAVWLLLAESNIGANIQHYNPLIDNDVAKEYGIPESWTLHAQMPFGSIVAGAGEKSHMDEVERFKVFG</sequence>
<dbReference type="Gene3D" id="3.40.109.10">
    <property type="entry name" value="NADH Oxidase"/>
    <property type="match status" value="1"/>
</dbReference>
<accession>A0ABP9MNZ4</accession>
<dbReference type="InterPro" id="IPR000415">
    <property type="entry name" value="Nitroreductase-like"/>
</dbReference>
<evidence type="ECO:0000313" key="3">
    <source>
        <dbReference type="Proteomes" id="UP001500631"/>
    </source>
</evidence>
<gene>
    <name evidence="2" type="ORF">GCM10023338_13220</name>
</gene>
<dbReference type="InterPro" id="IPR033877">
    <property type="entry name" value="Frm2/Hbn1"/>
</dbReference>
<dbReference type="PANTHER" id="PTHR43035:SF1">
    <property type="entry name" value="FATTY ACID REPRESSION MUTANT PROTEIN 2-RELATED"/>
    <property type="match status" value="1"/>
</dbReference>
<dbReference type="Proteomes" id="UP001500631">
    <property type="component" value="Unassembled WGS sequence"/>
</dbReference>
<proteinExistence type="predicted"/>
<dbReference type="EMBL" id="BAABKE010000004">
    <property type="protein sequence ID" value="GAA5099561.1"/>
    <property type="molecule type" value="Genomic_DNA"/>
</dbReference>
<dbReference type="RefSeq" id="WP_077925408.1">
    <property type="nucleotide sequence ID" value="NZ_BAABKE010000004.1"/>
</dbReference>
<name>A0ABP9MNZ4_9GAMM</name>
<keyword evidence="3" id="KW-1185">Reference proteome</keyword>
<evidence type="ECO:0000259" key="1">
    <source>
        <dbReference type="Pfam" id="PF00881"/>
    </source>
</evidence>
<comment type="caution">
    <text evidence="2">The sequence shown here is derived from an EMBL/GenBank/DDBJ whole genome shotgun (WGS) entry which is preliminary data.</text>
</comment>
<reference evidence="3" key="1">
    <citation type="journal article" date="2019" name="Int. J. Syst. Evol. Microbiol.">
        <title>The Global Catalogue of Microorganisms (GCM) 10K type strain sequencing project: providing services to taxonomists for standard genome sequencing and annotation.</title>
        <authorList>
            <consortium name="The Broad Institute Genomics Platform"/>
            <consortium name="The Broad Institute Genome Sequencing Center for Infectious Disease"/>
            <person name="Wu L."/>
            <person name="Ma J."/>
        </authorList>
    </citation>
    <scope>NUCLEOTIDE SEQUENCE [LARGE SCALE GENOMIC DNA]</scope>
    <source>
        <strain evidence="3">JCM 18424</strain>
    </source>
</reference>
<protein>
    <submittedName>
        <fullName evidence="2">Nitroreductase family protein</fullName>
    </submittedName>
</protein>
<dbReference type="Pfam" id="PF00881">
    <property type="entry name" value="Nitroreductase"/>
    <property type="match status" value="1"/>
</dbReference>